<keyword evidence="3" id="KW-1185">Reference proteome</keyword>
<dbReference type="EMBL" id="JXIQ01000186">
    <property type="protein sequence ID" value="KIY20775.1"/>
    <property type="molecule type" value="Genomic_DNA"/>
</dbReference>
<accession>A0A0D6Z671</accession>
<evidence type="ECO:0000313" key="2">
    <source>
        <dbReference type="EMBL" id="KIY20775.1"/>
    </source>
</evidence>
<dbReference type="Gene3D" id="6.10.10.80">
    <property type="entry name" value="Small, acid-soluble spore protein, alpha/beta type-like"/>
    <property type="match status" value="1"/>
</dbReference>
<dbReference type="Proteomes" id="UP000032512">
    <property type="component" value="Unassembled WGS sequence"/>
</dbReference>
<dbReference type="GO" id="GO:0003690">
    <property type="term" value="F:double-stranded DNA binding"/>
    <property type="evidence" value="ECO:0007669"/>
    <property type="project" value="InterPro"/>
</dbReference>
<dbReference type="GO" id="GO:0016787">
    <property type="term" value="F:hydrolase activity"/>
    <property type="evidence" value="ECO:0007669"/>
    <property type="project" value="UniProtKB-KW"/>
</dbReference>
<name>A0A0D6Z671_9BACI</name>
<dbReference type="Pfam" id="PF00269">
    <property type="entry name" value="SASP"/>
    <property type="match status" value="1"/>
</dbReference>
<dbReference type="RefSeq" id="WP_044396164.1">
    <property type="nucleotide sequence ID" value="NZ_JXIQ01000186.1"/>
</dbReference>
<dbReference type="PANTHER" id="PTHR36107">
    <property type="entry name" value="SMALL, ACID-SOLUBLE SPORE PROTEIN A"/>
    <property type="match status" value="1"/>
</dbReference>
<dbReference type="OrthoDB" id="1683773at2"/>
<evidence type="ECO:0000256" key="1">
    <source>
        <dbReference type="ARBA" id="ARBA00003863"/>
    </source>
</evidence>
<sequence>MARSNKILVPESRNALDDLKAQVAGTMKAEDAKFETAKEIGVPLNKGYNGNLSTREAGKIGGKLGGNMVKELVRMAQETLRKQ</sequence>
<protein>
    <submittedName>
        <fullName evidence="2">Alpha/beta hydrolase</fullName>
    </submittedName>
</protein>
<proteinExistence type="predicted"/>
<organism evidence="2 3">
    <name type="scientific">Mesobacillus subterraneus</name>
    <dbReference type="NCBI Taxonomy" id="285983"/>
    <lineage>
        <taxon>Bacteria</taxon>
        <taxon>Bacillati</taxon>
        <taxon>Bacillota</taxon>
        <taxon>Bacilli</taxon>
        <taxon>Bacillales</taxon>
        <taxon>Bacillaceae</taxon>
        <taxon>Mesobacillus</taxon>
    </lineage>
</organism>
<dbReference type="InterPro" id="IPR050847">
    <property type="entry name" value="SASP_DNA-binding"/>
</dbReference>
<gene>
    <name evidence="2" type="ORF">UB32_17415</name>
</gene>
<keyword evidence="2" id="KW-0378">Hydrolase</keyword>
<dbReference type="InterPro" id="IPR001448">
    <property type="entry name" value="SASP_alpha/beta-type"/>
</dbReference>
<dbReference type="GO" id="GO:0006265">
    <property type="term" value="P:DNA topological change"/>
    <property type="evidence" value="ECO:0007669"/>
    <property type="project" value="InterPro"/>
</dbReference>
<dbReference type="PATRIC" id="fig|285983.3.peg.2957"/>
<evidence type="ECO:0000313" key="3">
    <source>
        <dbReference type="Proteomes" id="UP000032512"/>
    </source>
</evidence>
<comment type="function">
    <text evidence="1">SASP are bound to spore DNA. They are double-stranded DNA-binding proteins that cause DNA to change to an a-like conformation. They protect the DNA backbone from chemical and enzymatic cleavage and are thus involved in dormant spore's high resistance to UV light.</text>
</comment>
<dbReference type="InterPro" id="IPR038300">
    <property type="entry name" value="SASP_sf_alpha/beta"/>
</dbReference>
<comment type="caution">
    <text evidence="2">The sequence shown here is derived from an EMBL/GenBank/DDBJ whole genome shotgun (WGS) entry which is preliminary data.</text>
</comment>
<dbReference type="PANTHER" id="PTHR36107:SF1">
    <property type="entry name" value="SMALL, ACID-SOLUBLE SPORE PROTEIN A"/>
    <property type="match status" value="1"/>
</dbReference>
<dbReference type="AlphaFoldDB" id="A0A0D6Z671"/>
<reference evidence="2 3" key="1">
    <citation type="submission" date="2015-01" db="EMBL/GenBank/DDBJ databases">
        <title>Draft genome sequences of the supercritical CO2 tolerant bacteria Bacillus subterraneus MITOT1 and Bacillus cereus MIT0214.</title>
        <authorList>
            <person name="Peet K.C."/>
            <person name="Thompson J.R."/>
        </authorList>
    </citation>
    <scope>NUCLEOTIDE SEQUENCE [LARGE SCALE GENOMIC DNA]</scope>
    <source>
        <strain evidence="2 3">MITOT1</strain>
    </source>
</reference>